<feature type="binding site" evidence="15">
    <location>
        <position position="12"/>
    </location>
    <ligand>
        <name>substrate</name>
    </ligand>
</feature>
<evidence type="ECO:0000313" key="20">
    <source>
        <dbReference type="Proteomes" id="UP000243633"/>
    </source>
</evidence>
<dbReference type="PROSITE" id="PS51785">
    <property type="entry name" value="EXOI_C"/>
    <property type="match status" value="1"/>
</dbReference>
<dbReference type="PATRIC" id="fig|98804.3.peg.364"/>
<dbReference type="PROSITE" id="PS51784">
    <property type="entry name" value="EXOI_SH3"/>
    <property type="match status" value="1"/>
</dbReference>
<dbReference type="InterPro" id="IPR038649">
    <property type="entry name" value="EXOI_SH3_sf"/>
</dbReference>
<dbReference type="GO" id="GO:0046872">
    <property type="term" value="F:metal ion binding"/>
    <property type="evidence" value="ECO:0007669"/>
    <property type="project" value="UniProtKB-KW"/>
</dbReference>
<dbReference type="EMBL" id="LN890285">
    <property type="protein sequence ID" value="CUR53345.1"/>
    <property type="molecule type" value="Genomic_DNA"/>
</dbReference>
<comment type="cofactor">
    <cofactor evidence="16">
        <name>Mg(2+)</name>
        <dbReference type="ChEBI" id="CHEBI:18420"/>
    </cofactor>
    <text evidence="16">Binds 2 Mg(2+) ions per monomer.</text>
</comment>
<evidence type="ECO:0000256" key="14">
    <source>
        <dbReference type="PIRNR" id="PIRNR000977"/>
    </source>
</evidence>
<dbReference type="SUPFAM" id="SSF53098">
    <property type="entry name" value="Ribonuclease H-like"/>
    <property type="match status" value="1"/>
</dbReference>
<dbReference type="GO" id="GO:0008310">
    <property type="term" value="F:single-stranded DNA 3'-5' DNA exonuclease activity"/>
    <property type="evidence" value="ECO:0007669"/>
    <property type="project" value="UniProtKB-EC"/>
</dbReference>
<dbReference type="Proteomes" id="UP000243633">
    <property type="component" value="Chromosome 1"/>
</dbReference>
<evidence type="ECO:0000256" key="15">
    <source>
        <dbReference type="PIRSR" id="PIRSR000977-1"/>
    </source>
</evidence>
<evidence type="ECO:0000256" key="1">
    <source>
        <dbReference type="ARBA" id="ARBA00000563"/>
    </source>
</evidence>
<dbReference type="InterPro" id="IPR012337">
    <property type="entry name" value="RNaseH-like_sf"/>
</dbReference>
<dbReference type="FunFam" id="3.30.420.10:FF:000033">
    <property type="entry name" value="Exodeoxyribonuclease I"/>
    <property type="match status" value="1"/>
</dbReference>
<evidence type="ECO:0000259" key="18">
    <source>
        <dbReference type="PROSITE" id="PS51785"/>
    </source>
</evidence>
<evidence type="ECO:0000256" key="16">
    <source>
        <dbReference type="PIRSR" id="PIRSR000977-2"/>
    </source>
</evidence>
<evidence type="ECO:0000256" key="3">
    <source>
        <dbReference type="ARBA" id="ARBA00019900"/>
    </source>
</evidence>
<evidence type="ECO:0000256" key="4">
    <source>
        <dbReference type="ARBA" id="ARBA00022722"/>
    </source>
</evidence>
<keyword evidence="7 14" id="KW-0378">Hydrolase</keyword>
<evidence type="ECO:0000256" key="2">
    <source>
        <dbReference type="ARBA" id="ARBA00012108"/>
    </source>
</evidence>
<evidence type="ECO:0000256" key="13">
    <source>
        <dbReference type="ARBA" id="ARBA00046792"/>
    </source>
</evidence>
<dbReference type="PIRSF" id="PIRSF000977">
    <property type="entry name" value="Exodeoxyribonuclease_I"/>
    <property type="match status" value="1"/>
</dbReference>
<organism evidence="19 20">
    <name type="scientific">Buchnera aphidicola subsp. Tuberolachnus salignus</name>
    <dbReference type="NCBI Taxonomy" id="98804"/>
    <lineage>
        <taxon>Bacteria</taxon>
        <taxon>Pseudomonadati</taxon>
        <taxon>Pseudomonadota</taxon>
        <taxon>Gammaproteobacteria</taxon>
        <taxon>Enterobacterales</taxon>
        <taxon>Erwiniaceae</taxon>
        <taxon>Buchnera</taxon>
    </lineage>
</organism>
<dbReference type="GO" id="GO:0003677">
    <property type="term" value="F:DNA binding"/>
    <property type="evidence" value="ECO:0007669"/>
    <property type="project" value="UniProtKB-KW"/>
</dbReference>
<comment type="catalytic activity">
    <reaction evidence="1 14">
        <text>Exonucleolytic cleavage in the 3'- to 5'-direction to yield nucleoside 5'-phosphates.</text>
        <dbReference type="EC" id="3.1.11.1"/>
    </reaction>
</comment>
<comment type="function">
    <text evidence="12">Degrades single-stranded DNA (ssDNA) in a highly processive manner. Also functions as a DNA deoxyribophosphodiesterase that releases deoxyribose-phosphate moieties following the cleavage of DNA at an apurinic/apyrimidinic (AP) site by either an AP endonuclease or AP lyase.</text>
</comment>
<feature type="domain" description="ExoI C-terminal" evidence="18">
    <location>
        <begin position="348"/>
        <end position="466"/>
    </location>
</feature>
<dbReference type="EC" id="3.1.11.1" evidence="2 14"/>
<sequence>MLFKKFIIYDYETYGLNVSLDKVSQFACLEIDSNFNIIKSPISIFCYPPLDYIPDVFSIFITKILPQYAYFYGVNEYFLAKIIYKIFTQKNICILGYNNISFDNLITRNIFYRNFLDPYEWEWKHGNSVGDILQILRTFYILEPSCLLWPRNILGNISFRLSDITQLNKIPHLSVHNALSDVLATFSIFKILNSHNQYLLHSILNLYNKKKLWNFFLKNKNKPFFYISNVFGSQNNNIGVVCFLMIHPLNKNIILVYNLQYNPQYLFIFLKQYLHTKEVFKNLFKLGVFSISLNKKPIVLSYKKITTSNCIRLKLNYLLFQKNFFILKKKNIILILKKIFTQKIIFKNFKNVDLKLYDNFFNSFDKKILENFFKICSYQIPGEKFNKKFQDSRLSELFFRMRARNFSNTLLEVEKNKWRKHCQFFLKDFDFLKFFNNIEMLEIKYKNNPQKYKLIKKILFYVQKKIFLIQNL</sequence>
<evidence type="ECO:0000256" key="6">
    <source>
        <dbReference type="ARBA" id="ARBA00022763"/>
    </source>
</evidence>
<keyword evidence="4 14" id="KW-0540">Nuclease</keyword>
<keyword evidence="8 14" id="KW-0269">Exonuclease</keyword>
<evidence type="ECO:0000256" key="11">
    <source>
        <dbReference type="ARBA" id="ARBA00023204"/>
    </source>
</evidence>
<feature type="binding site" evidence="15">
    <location>
        <position position="160"/>
    </location>
    <ligand>
        <name>substrate</name>
    </ligand>
</feature>
<keyword evidence="10" id="KW-0238">DNA-binding</keyword>
<evidence type="ECO:0000256" key="5">
    <source>
        <dbReference type="ARBA" id="ARBA00022723"/>
    </source>
</evidence>
<gene>
    <name evidence="19" type="primary">sbcB</name>
    <name evidence="19" type="ORF">BTSPAZIEG_0387</name>
</gene>
<evidence type="ECO:0000256" key="10">
    <source>
        <dbReference type="ARBA" id="ARBA00023125"/>
    </source>
</evidence>
<evidence type="ECO:0000256" key="7">
    <source>
        <dbReference type="ARBA" id="ARBA00022801"/>
    </source>
</evidence>
<dbReference type="Pfam" id="PF00929">
    <property type="entry name" value="RNase_T"/>
    <property type="match status" value="1"/>
</dbReference>
<dbReference type="InterPro" id="IPR058561">
    <property type="entry name" value="Exonuc_1_C"/>
</dbReference>
<evidence type="ECO:0000256" key="12">
    <source>
        <dbReference type="ARBA" id="ARBA00046035"/>
    </source>
</evidence>
<keyword evidence="6 14" id="KW-0227">DNA damage</keyword>
<evidence type="ECO:0000256" key="9">
    <source>
        <dbReference type="ARBA" id="ARBA00022842"/>
    </source>
</evidence>
<dbReference type="InterPro" id="IPR023607">
    <property type="entry name" value="Exodeoxyribonuclease_I"/>
</dbReference>
<dbReference type="GO" id="GO:0006281">
    <property type="term" value="P:DNA repair"/>
    <property type="evidence" value="ECO:0007669"/>
    <property type="project" value="UniProtKB-KW"/>
</dbReference>
<dbReference type="InterPro" id="IPR013620">
    <property type="entry name" value="Exonuc_1_SH3"/>
</dbReference>
<proteinExistence type="predicted"/>
<dbReference type="Gene3D" id="3.30.420.10">
    <property type="entry name" value="Ribonuclease H-like superfamily/Ribonuclease H"/>
    <property type="match status" value="1"/>
</dbReference>
<dbReference type="Gene3D" id="1.10.287.1240">
    <property type="match status" value="1"/>
</dbReference>
<dbReference type="AlphaFoldDB" id="A0A160SXS0"/>
<dbReference type="Gene3D" id="3.30.1520.20">
    <property type="entry name" value="Exonuclease ExoI, domain 2"/>
    <property type="match status" value="1"/>
</dbReference>
<dbReference type="Gene3D" id="1.20.1280.70">
    <property type="entry name" value="Exonuclease ExoI, domain 3"/>
    <property type="match status" value="1"/>
</dbReference>
<evidence type="ECO:0000256" key="8">
    <source>
        <dbReference type="ARBA" id="ARBA00022839"/>
    </source>
</evidence>
<dbReference type="RefSeq" id="WP_082252451.1">
    <property type="nucleotide sequence ID" value="NZ_LN890285.1"/>
</dbReference>
<comment type="subunit">
    <text evidence="13">Monomer. Interacts with ssb (via C-terminus); this interaction stimulates the exonuclease activity by recruiting the enzyme to its substrate.</text>
</comment>
<name>A0A160SXS0_BUCTT</name>
<keyword evidence="20" id="KW-1185">Reference proteome</keyword>
<feature type="binding site" evidence="16">
    <location>
        <position position="181"/>
    </location>
    <ligand>
        <name>Mg(2+)</name>
        <dbReference type="ChEBI" id="CHEBI:18420"/>
        <label>2</label>
    </ligand>
</feature>
<dbReference type="InterPro" id="IPR034747">
    <property type="entry name" value="EXOI_SH3"/>
</dbReference>
<dbReference type="OrthoDB" id="9763470at2"/>
<keyword evidence="5 16" id="KW-0479">Metal-binding</keyword>
<dbReference type="STRING" id="98804.BTSPAZIEG_0387"/>
<feature type="binding site" evidence="16">
    <location>
        <position position="12"/>
    </location>
    <ligand>
        <name>Mg(2+)</name>
        <dbReference type="ChEBI" id="CHEBI:18420"/>
        <label>2</label>
    </ligand>
</feature>
<dbReference type="InterPro" id="IPR036397">
    <property type="entry name" value="RNaseH_sf"/>
</dbReference>
<feature type="binding site" evidence="16">
    <location>
        <position position="10"/>
    </location>
    <ligand>
        <name>Mg(2+)</name>
        <dbReference type="ChEBI" id="CHEBI:18420"/>
        <label>1</label>
    </ligand>
</feature>
<accession>A0A160SXS0</accession>
<keyword evidence="11 14" id="KW-0234">DNA repair</keyword>
<evidence type="ECO:0000313" key="19">
    <source>
        <dbReference type="EMBL" id="CUR53345.1"/>
    </source>
</evidence>
<protein>
    <recommendedName>
        <fullName evidence="3 14">Exodeoxyribonuclease I</fullName>
        <ecNumber evidence="2 14">3.1.11.1</ecNumber>
    </recommendedName>
</protein>
<dbReference type="NCBIfam" id="NF008746">
    <property type="entry name" value="PRK11779.1"/>
    <property type="match status" value="1"/>
</dbReference>
<keyword evidence="9 16" id="KW-0460">Magnesium</keyword>
<dbReference type="InterPro" id="IPR013520">
    <property type="entry name" value="Ribonucl_H"/>
</dbReference>
<dbReference type="Pfam" id="PF08411">
    <property type="entry name" value="ExoI_SH3"/>
    <property type="match status" value="1"/>
</dbReference>
<dbReference type="Pfam" id="PF26016">
    <property type="entry name" value="ExoI_C"/>
    <property type="match status" value="1"/>
</dbReference>
<feature type="domain" description="ExoI SH3-like" evidence="17">
    <location>
        <begin position="197"/>
        <end position="344"/>
    </location>
</feature>
<evidence type="ECO:0000259" key="17">
    <source>
        <dbReference type="PROSITE" id="PS51784"/>
    </source>
</evidence>
<reference evidence="20" key="1">
    <citation type="submission" date="2015-10" db="EMBL/GenBank/DDBJ databases">
        <authorList>
            <person name="Manzano-Marin A."/>
            <person name="Manzano-Marin A."/>
        </authorList>
    </citation>
    <scope>NUCLEOTIDE SEQUENCE [LARGE SCALE GENOMIC DNA]</scope>
    <source>
        <strain evidence="20">BTs</strain>
    </source>
</reference>